<dbReference type="PANTHER" id="PTHR23139">
    <property type="entry name" value="RNA-BINDING PROTEIN"/>
    <property type="match status" value="1"/>
</dbReference>
<keyword evidence="1" id="KW-0507">mRNA processing</keyword>
<dbReference type="SMART" id="SM00360">
    <property type="entry name" value="RRM"/>
    <property type="match status" value="2"/>
</dbReference>
<evidence type="ECO:0000259" key="6">
    <source>
        <dbReference type="PROSITE" id="PS50102"/>
    </source>
</evidence>
<evidence type="ECO:0000256" key="1">
    <source>
        <dbReference type="ARBA" id="ARBA00022664"/>
    </source>
</evidence>
<organism evidence="7 8">
    <name type="scientific">Blattamonas nauphoetae</name>
    <dbReference type="NCBI Taxonomy" id="2049346"/>
    <lineage>
        <taxon>Eukaryota</taxon>
        <taxon>Metamonada</taxon>
        <taxon>Preaxostyla</taxon>
        <taxon>Oxymonadida</taxon>
        <taxon>Blattamonas</taxon>
    </lineage>
</organism>
<proteinExistence type="predicted"/>
<feature type="compositionally biased region" description="Basic and acidic residues" evidence="5">
    <location>
        <begin position="68"/>
        <end position="99"/>
    </location>
</feature>
<accession>A0ABQ9YLX0</accession>
<feature type="region of interest" description="Disordered" evidence="5">
    <location>
        <begin position="364"/>
        <end position="384"/>
    </location>
</feature>
<feature type="region of interest" description="Disordered" evidence="5">
    <location>
        <begin position="1"/>
        <end position="121"/>
    </location>
</feature>
<dbReference type="PROSITE" id="PS50102">
    <property type="entry name" value="RRM"/>
    <property type="match status" value="2"/>
</dbReference>
<protein>
    <submittedName>
        <fullName evidence="7">Splicing factor U2AF 50 kDa subunit</fullName>
    </submittedName>
</protein>
<name>A0ABQ9YLX0_9EUKA</name>
<gene>
    <name evidence="7" type="ORF">BLNAU_58</name>
</gene>
<evidence type="ECO:0000256" key="3">
    <source>
        <dbReference type="ARBA" id="ARBA00023187"/>
    </source>
</evidence>
<dbReference type="EMBL" id="JARBJD010000001">
    <property type="protein sequence ID" value="KAK2964758.1"/>
    <property type="molecule type" value="Genomic_DNA"/>
</dbReference>
<dbReference type="Pfam" id="PF00076">
    <property type="entry name" value="RRM_1"/>
    <property type="match status" value="2"/>
</dbReference>
<comment type="caution">
    <text evidence="7">The sequence shown here is derived from an EMBL/GenBank/DDBJ whole genome shotgun (WGS) entry which is preliminary data.</text>
</comment>
<dbReference type="SUPFAM" id="SSF54928">
    <property type="entry name" value="RNA-binding domain, RBD"/>
    <property type="match status" value="2"/>
</dbReference>
<keyword evidence="8" id="KW-1185">Reference proteome</keyword>
<keyword evidence="3" id="KW-0508">mRNA splicing</keyword>
<evidence type="ECO:0000256" key="2">
    <source>
        <dbReference type="ARBA" id="ARBA00022884"/>
    </source>
</evidence>
<feature type="domain" description="RRM" evidence="6">
    <location>
        <begin position="288"/>
        <end position="365"/>
    </location>
</feature>
<dbReference type="CDD" id="cd12230">
    <property type="entry name" value="RRM1_U2AF65"/>
    <property type="match status" value="1"/>
</dbReference>
<feature type="compositionally biased region" description="Basic residues" evidence="5">
    <location>
        <begin position="52"/>
        <end position="67"/>
    </location>
</feature>
<evidence type="ECO:0000313" key="7">
    <source>
        <dbReference type="EMBL" id="KAK2964758.1"/>
    </source>
</evidence>
<dbReference type="InterPro" id="IPR000504">
    <property type="entry name" value="RRM_dom"/>
</dbReference>
<feature type="domain" description="RRM" evidence="6">
    <location>
        <begin position="171"/>
        <end position="256"/>
    </location>
</feature>
<reference evidence="7 8" key="1">
    <citation type="journal article" date="2022" name="bioRxiv">
        <title>Genomics of Preaxostyla Flagellates Illuminates Evolutionary Transitions and the Path Towards Mitochondrial Loss.</title>
        <authorList>
            <person name="Novak L.V.F."/>
            <person name="Treitli S.C."/>
            <person name="Pyrih J."/>
            <person name="Halakuc P."/>
            <person name="Pipaliya S.V."/>
            <person name="Vacek V."/>
            <person name="Brzon O."/>
            <person name="Soukal P."/>
            <person name="Eme L."/>
            <person name="Dacks J.B."/>
            <person name="Karnkowska A."/>
            <person name="Elias M."/>
            <person name="Hampl V."/>
        </authorList>
    </citation>
    <scope>NUCLEOTIDE SEQUENCE [LARGE SCALE GENOMIC DNA]</scope>
    <source>
        <strain evidence="7">NAU3</strain>
        <tissue evidence="7">Gut</tissue>
    </source>
</reference>
<evidence type="ECO:0000256" key="4">
    <source>
        <dbReference type="PROSITE-ProRule" id="PRU00176"/>
    </source>
</evidence>
<feature type="compositionally biased region" description="Basic and acidic residues" evidence="5">
    <location>
        <begin position="1"/>
        <end position="10"/>
    </location>
</feature>
<feature type="compositionally biased region" description="Basic and acidic residues" evidence="5">
    <location>
        <begin position="107"/>
        <end position="121"/>
    </location>
</feature>
<evidence type="ECO:0000256" key="5">
    <source>
        <dbReference type="SAM" id="MobiDB-lite"/>
    </source>
</evidence>
<sequence>MYPGMDRRDMFSGGPPEYPYQGESRSDPRRDSRYDRRRDWEDDRGDDEYDRHHRRSRHHRSDRHRHRDSSESESDRKRYSRRDKPSSRSEKFVEEEPRPRRERKRPSKWDQEDSEEERERYSTIMHSGLAAFDAETLPKKSTSTLDEILRGSRGIILNSDRPTQNQLKQTRRIYVGNIPIGTTKDSLTLFINNQFVLHGVGSTASSAAKPVVDVQVNADKNYAFVEFRTAQDATNAMSFNGCVFQNTQLKIGRPKEYVAIEGVDDSSTLPAVKPSPTPGTTLSLDNPNKLFIANIPNYIPAAQIKTMLEKVGPLKMFKLLQDTPTTSKGYGFAEYADPLHTDVAIKVFTNTDLDGRKIIVQRAASGTRQKNMPDGTSDTGASHDSSVCLPQSSLLVILNTHCHFDTVSQDDYNAIVNDMRTTLSRYGDIVNLEVTRANEKDYITLTAPQNARNGDPLSLDVNEKNEVKQRLLAQIGRVYVEYQTIGQAEEARRQLEYRQYQGRMVLTAFFSPERYHRGERI</sequence>
<dbReference type="Proteomes" id="UP001281761">
    <property type="component" value="Unassembled WGS sequence"/>
</dbReference>
<keyword evidence="2 4" id="KW-0694">RNA-binding</keyword>
<dbReference type="InterPro" id="IPR012677">
    <property type="entry name" value="Nucleotide-bd_a/b_plait_sf"/>
</dbReference>
<evidence type="ECO:0000313" key="8">
    <source>
        <dbReference type="Proteomes" id="UP001281761"/>
    </source>
</evidence>
<dbReference type="Gene3D" id="3.30.70.330">
    <property type="match status" value="3"/>
</dbReference>
<feature type="compositionally biased region" description="Basic and acidic residues" evidence="5">
    <location>
        <begin position="24"/>
        <end position="41"/>
    </location>
</feature>
<dbReference type="InterPro" id="IPR035979">
    <property type="entry name" value="RBD_domain_sf"/>
</dbReference>